<dbReference type="Proteomes" id="UP000323426">
    <property type="component" value="Unassembled WGS sequence"/>
</dbReference>
<reference evidence="1 2" key="1">
    <citation type="submission" date="2019-09" db="EMBL/GenBank/DDBJ databases">
        <title>Genome sequence and assembly of Adhaeribacter sp.</title>
        <authorList>
            <person name="Chhetri G."/>
        </authorList>
    </citation>
    <scope>NUCLEOTIDE SEQUENCE [LARGE SCALE GENOMIC DNA]</scope>
    <source>
        <strain evidence="1 2">DK36</strain>
    </source>
</reference>
<gene>
    <name evidence="1" type="ORF">F0145_19500</name>
</gene>
<proteinExistence type="predicted"/>
<evidence type="ECO:0000313" key="2">
    <source>
        <dbReference type="Proteomes" id="UP000323426"/>
    </source>
</evidence>
<keyword evidence="2" id="KW-1185">Reference proteome</keyword>
<dbReference type="EMBL" id="VWSF01000019">
    <property type="protein sequence ID" value="KAA5541974.1"/>
    <property type="molecule type" value="Genomic_DNA"/>
</dbReference>
<name>A0A5M6D3C1_9BACT</name>
<protein>
    <submittedName>
        <fullName evidence="1">Uncharacterized protein</fullName>
    </submittedName>
</protein>
<evidence type="ECO:0000313" key="1">
    <source>
        <dbReference type="EMBL" id="KAA5541974.1"/>
    </source>
</evidence>
<organism evidence="1 2">
    <name type="scientific">Adhaeribacter rhizoryzae</name>
    <dbReference type="NCBI Taxonomy" id="2607907"/>
    <lineage>
        <taxon>Bacteria</taxon>
        <taxon>Pseudomonadati</taxon>
        <taxon>Bacteroidota</taxon>
        <taxon>Cytophagia</taxon>
        <taxon>Cytophagales</taxon>
        <taxon>Hymenobacteraceae</taxon>
        <taxon>Adhaeribacter</taxon>
    </lineage>
</organism>
<accession>A0A5M6D3C1</accession>
<dbReference type="RefSeq" id="WP_150091103.1">
    <property type="nucleotide sequence ID" value="NZ_VWSF01000019.1"/>
</dbReference>
<sequence>MSKRRIIRIAGNSFYLTPSDFFPLEKTNLPSGKLSFRLHSEIFWEIEIATFDPVDKNLKVRVVDYYPKETSGFKNQQIKKEIHRLEFEPLKWGALEPFLSHYQKMALKDVVIESEKIYRPEIIREFKIPVFPLPEPFPIYDPSPETITEEFEFYFKDMEVGNGHITFQRLSPIIQRKLTYKILNDFLKAEFNYIKNYFAKSFNRKKFEVTATITYTGHAINTITASSPQISAINSELIDSIRTDSIMRLLSTPISPVENTSLFDADTIFSNFEQEEDLRNLFPRTDKDILTTILAYKKVRNETQLQYLAGAKQAKHYQIKYTLKPLFGFLFFIEGATKNHFCWELLNSHATYLWSFAKENNLVSSQYARMDNIIKNLKILGRGNYKDAYKSGKIDVDLGFCTINHSQEKSDEANGFYAWKVKLSSLLV</sequence>
<dbReference type="AlphaFoldDB" id="A0A5M6D3C1"/>
<comment type="caution">
    <text evidence="1">The sequence shown here is derived from an EMBL/GenBank/DDBJ whole genome shotgun (WGS) entry which is preliminary data.</text>
</comment>